<keyword evidence="5" id="KW-0408">Iron</keyword>
<dbReference type="CDD" id="cd10030">
    <property type="entry name" value="UDG-F4_TTUDGA_SPO1dp_like"/>
    <property type="match status" value="1"/>
</dbReference>
<dbReference type="SMART" id="SM00986">
    <property type="entry name" value="UDG"/>
    <property type="match status" value="1"/>
</dbReference>
<accession>A0ABY1JDE3</accession>
<gene>
    <name evidence="9" type="ORF">SAMN05444368_1172</name>
</gene>
<evidence type="ECO:0000256" key="2">
    <source>
        <dbReference type="ARBA" id="ARBA00022723"/>
    </source>
</evidence>
<evidence type="ECO:0000256" key="1">
    <source>
        <dbReference type="ARBA" id="ARBA00022485"/>
    </source>
</evidence>
<keyword evidence="10" id="KW-1185">Reference proteome</keyword>
<reference evidence="9 10" key="1">
    <citation type="submission" date="2016-11" db="EMBL/GenBank/DDBJ databases">
        <authorList>
            <person name="Varghese N."/>
            <person name="Submissions S."/>
        </authorList>
    </citation>
    <scope>NUCLEOTIDE SEQUENCE [LARGE SCALE GENOMIC DNA]</scope>
    <source>
        <strain evidence="9 10">DSM 20664</strain>
    </source>
</reference>
<keyword evidence="4" id="KW-0378">Hydrolase</keyword>
<evidence type="ECO:0000313" key="10">
    <source>
        <dbReference type="Proteomes" id="UP000185093"/>
    </source>
</evidence>
<dbReference type="InterPro" id="IPR051536">
    <property type="entry name" value="UDG_Type-4/5"/>
</dbReference>
<comment type="caution">
    <text evidence="9">The sequence shown here is derived from an EMBL/GenBank/DDBJ whole genome shotgun (WGS) entry which is preliminary data.</text>
</comment>
<evidence type="ECO:0000256" key="3">
    <source>
        <dbReference type="ARBA" id="ARBA00022763"/>
    </source>
</evidence>
<organism evidence="9 10">
    <name type="scientific">Acetomicrobium flavidum</name>
    <dbReference type="NCBI Taxonomy" id="49896"/>
    <lineage>
        <taxon>Bacteria</taxon>
        <taxon>Thermotogati</taxon>
        <taxon>Synergistota</taxon>
        <taxon>Synergistia</taxon>
        <taxon>Synergistales</taxon>
        <taxon>Acetomicrobiaceae</taxon>
        <taxon>Acetomicrobium</taxon>
    </lineage>
</organism>
<dbReference type="Proteomes" id="UP000185093">
    <property type="component" value="Unassembled WGS sequence"/>
</dbReference>
<evidence type="ECO:0000256" key="4">
    <source>
        <dbReference type="ARBA" id="ARBA00022801"/>
    </source>
</evidence>
<evidence type="ECO:0000256" key="6">
    <source>
        <dbReference type="ARBA" id="ARBA00023014"/>
    </source>
</evidence>
<dbReference type="RefSeq" id="WP_014807854.1">
    <property type="nucleotide sequence ID" value="NZ_DAONBL010000009.1"/>
</dbReference>
<dbReference type="SMART" id="SM00987">
    <property type="entry name" value="UreE_C"/>
    <property type="match status" value="1"/>
</dbReference>
<evidence type="ECO:0000313" key="9">
    <source>
        <dbReference type="EMBL" id="SIN68505.1"/>
    </source>
</evidence>
<keyword evidence="1" id="KW-0004">4Fe-4S</keyword>
<dbReference type="PANTHER" id="PTHR33693:SF1">
    <property type="entry name" value="TYPE-4 URACIL-DNA GLYCOSYLASE"/>
    <property type="match status" value="1"/>
</dbReference>
<keyword evidence="6" id="KW-0411">Iron-sulfur</keyword>
<feature type="domain" description="Uracil-DNA glycosylase-like" evidence="8">
    <location>
        <begin position="28"/>
        <end position="181"/>
    </location>
</feature>
<evidence type="ECO:0000256" key="7">
    <source>
        <dbReference type="ARBA" id="ARBA00023204"/>
    </source>
</evidence>
<dbReference type="InterPro" id="IPR036895">
    <property type="entry name" value="Uracil-DNA_glycosylase-like_sf"/>
</dbReference>
<dbReference type="EMBL" id="FSQZ01000001">
    <property type="protein sequence ID" value="SIN68505.1"/>
    <property type="molecule type" value="Genomic_DNA"/>
</dbReference>
<name>A0ABY1JDE3_9BACT</name>
<keyword evidence="2" id="KW-0479">Metal-binding</keyword>
<proteinExistence type="predicted"/>
<keyword evidence="3" id="KW-0227">DNA damage</keyword>
<dbReference type="Pfam" id="PF03167">
    <property type="entry name" value="UDG"/>
    <property type="match status" value="1"/>
</dbReference>
<sequence length="193" mass="21939">MCDVEVLASMIKSCNRCDLALNRKGAVPGEGPTGARILLVGQAPFDAEQINGRPFWGVTGSFLRYLLGRGGVKFYDCWRTNLLKCPLPRYGRPKWRQVYACLPYLKEELRLVRPGIIVPLGKWATKGIMHLFGIPRPEKNSMIPQMFGKPLYVEDYIIFPLPHPASLIYRSTLWNPTVDLFEGFGEFLLHELN</sequence>
<protein>
    <submittedName>
        <fullName evidence="9">DNA polymerase</fullName>
    </submittedName>
</protein>
<evidence type="ECO:0000259" key="8">
    <source>
        <dbReference type="SMART" id="SM00986"/>
    </source>
</evidence>
<dbReference type="SUPFAM" id="SSF52141">
    <property type="entry name" value="Uracil-DNA glycosylase-like"/>
    <property type="match status" value="1"/>
</dbReference>
<dbReference type="PANTHER" id="PTHR33693">
    <property type="entry name" value="TYPE-5 URACIL-DNA GLYCOSYLASE"/>
    <property type="match status" value="1"/>
</dbReference>
<evidence type="ECO:0000256" key="5">
    <source>
        <dbReference type="ARBA" id="ARBA00023004"/>
    </source>
</evidence>
<dbReference type="Gene3D" id="3.40.470.10">
    <property type="entry name" value="Uracil-DNA glycosylase-like domain"/>
    <property type="match status" value="1"/>
</dbReference>
<dbReference type="InterPro" id="IPR005122">
    <property type="entry name" value="Uracil-DNA_glycosylase-like"/>
</dbReference>
<keyword evidence="7" id="KW-0234">DNA repair</keyword>